<evidence type="ECO:0000313" key="4">
    <source>
        <dbReference type="Proteomes" id="UP000648984"/>
    </source>
</evidence>
<dbReference type="PANTHER" id="PTHR47698">
    <property type="entry name" value="FATTY-ACID-BINDING PROTEIN 3, CHLOROPLASTIC"/>
    <property type="match status" value="1"/>
</dbReference>
<dbReference type="Pfam" id="PF16036">
    <property type="entry name" value="Chalcone_3"/>
    <property type="match status" value="1"/>
</dbReference>
<proteinExistence type="predicted"/>
<feature type="domain" description="Chalcone isomerase" evidence="2">
    <location>
        <begin position="24"/>
        <end position="192"/>
    </location>
</feature>
<protein>
    <recommendedName>
        <fullName evidence="2">Chalcone isomerase domain-containing protein</fullName>
    </recommendedName>
</protein>
<dbReference type="InterPro" id="IPR036298">
    <property type="entry name" value="Chalcone_isomerase_sf"/>
</dbReference>
<keyword evidence="4" id="KW-1185">Reference proteome</keyword>
<dbReference type="Gene3D" id="3.50.70.10">
    <property type="match status" value="1"/>
</dbReference>
<feature type="chain" id="PRO_5047465497" description="Chalcone isomerase domain-containing protein" evidence="1">
    <location>
        <begin position="24"/>
        <end position="195"/>
    </location>
</feature>
<dbReference type="SUPFAM" id="SSF54626">
    <property type="entry name" value="Chalcone isomerase"/>
    <property type="match status" value="1"/>
</dbReference>
<dbReference type="Proteomes" id="UP000648984">
    <property type="component" value="Unassembled WGS sequence"/>
</dbReference>
<evidence type="ECO:0000313" key="3">
    <source>
        <dbReference type="EMBL" id="NMG76803.1"/>
    </source>
</evidence>
<comment type="caution">
    <text evidence="3">The sequence shown here is derived from an EMBL/GenBank/DDBJ whole genome shotgun (WGS) entry which is preliminary data.</text>
</comment>
<reference evidence="3 4" key="1">
    <citation type="submission" date="2019-12" db="EMBL/GenBank/DDBJ databases">
        <title>Comparative genomics gives insights into the taxonomy of the Azoarcus-Aromatoleum group and reveals separate origins of nif in the plant-associated Azoarcus and non-plant-associated Aromatoleum sub-groups.</title>
        <authorList>
            <person name="Lafos M."/>
            <person name="Maluk M."/>
            <person name="Batista M."/>
            <person name="Junghare M."/>
            <person name="Carmona M."/>
            <person name="Faoro H."/>
            <person name="Cruz L.M."/>
            <person name="Battistoni F."/>
            <person name="De Souza E."/>
            <person name="Pedrosa F."/>
            <person name="Chen W.-M."/>
            <person name="Poole P.S."/>
            <person name="Dixon R.A."/>
            <person name="James E.K."/>
        </authorList>
    </citation>
    <scope>NUCLEOTIDE SEQUENCE [LARGE SCALE GENOMIC DNA]</scope>
    <source>
        <strain evidence="3 4">22Lin</strain>
    </source>
</reference>
<keyword evidence="1" id="KW-0732">Signal</keyword>
<accession>A0ABX1QES7</accession>
<evidence type="ECO:0000256" key="1">
    <source>
        <dbReference type="SAM" id="SignalP"/>
    </source>
</evidence>
<dbReference type="InterPro" id="IPR016087">
    <property type="entry name" value="Chalcone_isomerase"/>
</dbReference>
<dbReference type="PANTHER" id="PTHR47698:SF2">
    <property type="entry name" value="FATTY-ACID-BINDING PROTEIN 3, CHLOROPLASTIC"/>
    <property type="match status" value="1"/>
</dbReference>
<dbReference type="EMBL" id="WTVQ01000041">
    <property type="protein sequence ID" value="NMG76803.1"/>
    <property type="molecule type" value="Genomic_DNA"/>
</dbReference>
<feature type="signal peptide" evidence="1">
    <location>
        <begin position="1"/>
        <end position="23"/>
    </location>
</feature>
<evidence type="ECO:0000259" key="2">
    <source>
        <dbReference type="Pfam" id="PF16036"/>
    </source>
</evidence>
<gene>
    <name evidence="3" type="ORF">GPA25_18785</name>
</gene>
<dbReference type="InterPro" id="IPR016088">
    <property type="entry name" value="Chalcone_isomerase_3-sand"/>
</dbReference>
<sequence length="195" mass="20942">MPRRSLLAGAMLTLAATASIATAAVDVAGVSFEDSSNVAAQSLTLNGAGVRTRIMFKVYAMGLYLPQRTDTPTAIQNLPGSKRIRIVTLRDLGTDQFIDALIEGLKKNHPPEALASIQPSIDAFRNAMLTLKEAPKGTEVLIDWIPGGGTRLTVGGTRRGDDIPDERFYAALLRIWLGEQPADNDLKKRLLGSAT</sequence>
<organism evidence="3 4">
    <name type="scientific">Aromatoleum diolicum</name>
    <dbReference type="NCBI Taxonomy" id="75796"/>
    <lineage>
        <taxon>Bacteria</taxon>
        <taxon>Pseudomonadati</taxon>
        <taxon>Pseudomonadota</taxon>
        <taxon>Betaproteobacteria</taxon>
        <taxon>Rhodocyclales</taxon>
        <taxon>Rhodocyclaceae</taxon>
        <taxon>Aromatoleum</taxon>
    </lineage>
</organism>
<name>A0ABX1QES7_9RHOO</name>